<dbReference type="InterPro" id="IPR001753">
    <property type="entry name" value="Enoyl-CoA_hydra/iso"/>
</dbReference>
<keyword evidence="4" id="KW-1185">Reference proteome</keyword>
<dbReference type="PANTHER" id="PTHR11941:SF133">
    <property type="entry name" value="1,2-EPOXYPHENYLACETYL-COA ISOMERASE"/>
    <property type="match status" value="1"/>
</dbReference>
<dbReference type="RefSeq" id="WP_319955886.1">
    <property type="nucleotide sequence ID" value="NZ_JAXAVX010000019.1"/>
</dbReference>
<evidence type="ECO:0000256" key="2">
    <source>
        <dbReference type="ARBA" id="ARBA00023239"/>
    </source>
</evidence>
<dbReference type="InterPro" id="IPR014748">
    <property type="entry name" value="Enoyl-CoA_hydra_C"/>
</dbReference>
<dbReference type="Proteomes" id="UP001277761">
    <property type="component" value="Unassembled WGS sequence"/>
</dbReference>
<protein>
    <submittedName>
        <fullName evidence="3">Enoyl-CoA hydratase-related protein</fullName>
    </submittedName>
</protein>
<evidence type="ECO:0000313" key="4">
    <source>
        <dbReference type="Proteomes" id="UP001277761"/>
    </source>
</evidence>
<sequence length="277" mass="29385">MSTTTDEITTEALIADAAVLLDLESTGVARIRLNRPDAANGMSVPFLEALNAAILRCLEDQRVRAVLMTGEGKHFCAGGDIRDFASKGEGLPDYLRVATTLLQTAASGLMRLQAPVIAAVHGFAAGGGGLGLVCAADLVYAGESTKFMSAATRAGMAPDAGTSVTLSRIVGFRRAMEIVLADRVLTAQEALEDGLINWVVPDDRLVEEALAFARRIAAGPTLAYGEAKRLMWEGLDGTAEARMPDEARTVSRLSGTHDAREGLAAVIERREPRYEGR</sequence>
<dbReference type="SUPFAM" id="SSF52096">
    <property type="entry name" value="ClpP/crotonase"/>
    <property type="match status" value="1"/>
</dbReference>
<dbReference type="PANTHER" id="PTHR11941">
    <property type="entry name" value="ENOYL-COA HYDRATASE-RELATED"/>
    <property type="match status" value="1"/>
</dbReference>
<name>A0ABU4VQU0_9ACTN</name>
<proteinExistence type="inferred from homology"/>
<dbReference type="EMBL" id="JAXAVX010000019">
    <property type="protein sequence ID" value="MDX8153737.1"/>
    <property type="molecule type" value="Genomic_DNA"/>
</dbReference>
<dbReference type="Gene3D" id="3.90.226.10">
    <property type="entry name" value="2-enoyl-CoA Hydratase, Chain A, domain 1"/>
    <property type="match status" value="1"/>
</dbReference>
<gene>
    <name evidence="3" type="ORF">SK069_19225</name>
</gene>
<dbReference type="Gene3D" id="1.10.12.10">
    <property type="entry name" value="Lyase 2-enoyl-coa Hydratase, Chain A, domain 2"/>
    <property type="match status" value="1"/>
</dbReference>
<dbReference type="Pfam" id="PF00378">
    <property type="entry name" value="ECH_1"/>
    <property type="match status" value="1"/>
</dbReference>
<comment type="similarity">
    <text evidence="1">Belongs to the enoyl-CoA hydratase/isomerase family.</text>
</comment>
<comment type="caution">
    <text evidence="3">The sequence shown here is derived from an EMBL/GenBank/DDBJ whole genome shotgun (WGS) entry which is preliminary data.</text>
</comment>
<organism evidence="3 4">
    <name type="scientific">Patulibacter brassicae</name>
    <dbReference type="NCBI Taxonomy" id="1705717"/>
    <lineage>
        <taxon>Bacteria</taxon>
        <taxon>Bacillati</taxon>
        <taxon>Actinomycetota</taxon>
        <taxon>Thermoleophilia</taxon>
        <taxon>Solirubrobacterales</taxon>
        <taxon>Patulibacteraceae</taxon>
        <taxon>Patulibacter</taxon>
    </lineage>
</organism>
<dbReference type="InterPro" id="IPR029045">
    <property type="entry name" value="ClpP/crotonase-like_dom_sf"/>
</dbReference>
<keyword evidence="2" id="KW-0456">Lyase</keyword>
<evidence type="ECO:0000313" key="3">
    <source>
        <dbReference type="EMBL" id="MDX8153737.1"/>
    </source>
</evidence>
<dbReference type="CDD" id="cd06558">
    <property type="entry name" value="crotonase-like"/>
    <property type="match status" value="1"/>
</dbReference>
<reference evidence="3 4" key="1">
    <citation type="submission" date="2023-11" db="EMBL/GenBank/DDBJ databases">
        <authorList>
            <person name="Xu M."/>
            <person name="Jiang T."/>
        </authorList>
    </citation>
    <scope>NUCLEOTIDE SEQUENCE [LARGE SCALE GENOMIC DNA]</scope>
    <source>
        <strain evidence="3 4">SD</strain>
    </source>
</reference>
<evidence type="ECO:0000256" key="1">
    <source>
        <dbReference type="ARBA" id="ARBA00005254"/>
    </source>
</evidence>
<accession>A0ABU4VQU0</accession>